<reference evidence="9 10" key="1">
    <citation type="submission" date="2021-03" db="EMBL/GenBank/DDBJ databases">
        <title>Aliifodinibius sp. nov., a new bacterium isolated from saline soil.</title>
        <authorList>
            <person name="Galisteo C."/>
            <person name="De La Haba R."/>
            <person name="Sanchez-Porro C."/>
            <person name="Ventosa A."/>
        </authorList>
    </citation>
    <scope>NUCLEOTIDE SEQUENCE [LARGE SCALE GENOMIC DNA]</scope>
    <source>
        <strain evidence="9 10">1BSP15-2V2</strain>
    </source>
</reference>
<organism evidence="9 10">
    <name type="scientific">Fodinibius salsisoli</name>
    <dbReference type="NCBI Taxonomy" id="2820877"/>
    <lineage>
        <taxon>Bacteria</taxon>
        <taxon>Pseudomonadati</taxon>
        <taxon>Balneolota</taxon>
        <taxon>Balneolia</taxon>
        <taxon>Balneolales</taxon>
        <taxon>Balneolaceae</taxon>
        <taxon>Fodinibius</taxon>
    </lineage>
</organism>
<dbReference type="PANTHER" id="PTHR33794">
    <property type="entry name" value="BACILLOLYSIN"/>
    <property type="match status" value="1"/>
</dbReference>
<evidence type="ECO:0000259" key="8">
    <source>
        <dbReference type="Pfam" id="PF07504"/>
    </source>
</evidence>
<dbReference type="PROSITE" id="PS51257">
    <property type="entry name" value="PROKAR_LIPOPROTEIN"/>
    <property type="match status" value="1"/>
</dbReference>
<accession>A0ABT3PN75</accession>
<keyword evidence="10" id="KW-1185">Reference proteome</keyword>
<dbReference type="EMBL" id="JAGGJA010000006">
    <property type="protein sequence ID" value="MCW9707386.1"/>
    <property type="molecule type" value="Genomic_DNA"/>
</dbReference>
<evidence type="ECO:0000256" key="2">
    <source>
        <dbReference type="ARBA" id="ARBA00022723"/>
    </source>
</evidence>
<dbReference type="InterPro" id="IPR011096">
    <property type="entry name" value="FTP_domain"/>
</dbReference>
<dbReference type="InterPro" id="IPR001842">
    <property type="entry name" value="Peptidase_M36"/>
</dbReference>
<evidence type="ECO:0000313" key="9">
    <source>
        <dbReference type="EMBL" id="MCW9707386.1"/>
    </source>
</evidence>
<dbReference type="InterPro" id="IPR050728">
    <property type="entry name" value="Zinc_Metalloprotease_M4"/>
</dbReference>
<dbReference type="Gene3D" id="3.10.450.490">
    <property type="match status" value="1"/>
</dbReference>
<evidence type="ECO:0000256" key="4">
    <source>
        <dbReference type="ARBA" id="ARBA00022801"/>
    </source>
</evidence>
<dbReference type="Gene3D" id="1.10.390.10">
    <property type="entry name" value="Neutral Protease Domain 2"/>
    <property type="match status" value="1"/>
</dbReference>
<keyword evidence="1" id="KW-0645">Protease</keyword>
<keyword evidence="5" id="KW-0862">Zinc</keyword>
<dbReference type="Proteomes" id="UP001207918">
    <property type="component" value="Unassembled WGS sequence"/>
</dbReference>
<evidence type="ECO:0000313" key="10">
    <source>
        <dbReference type="Proteomes" id="UP001207918"/>
    </source>
</evidence>
<keyword evidence="2" id="KW-0479">Metal-binding</keyword>
<dbReference type="Pfam" id="PF02128">
    <property type="entry name" value="Peptidase_M36"/>
    <property type="match status" value="1"/>
</dbReference>
<comment type="caution">
    <text evidence="9">The sequence shown here is derived from an EMBL/GenBank/DDBJ whole genome shotgun (WGS) entry which is preliminary data.</text>
</comment>
<dbReference type="RefSeq" id="WP_265766162.1">
    <property type="nucleotide sequence ID" value="NZ_JAGGJA010000006.1"/>
</dbReference>
<feature type="chain" id="PRO_5045917160" evidence="7">
    <location>
        <begin position="23"/>
        <end position="644"/>
    </location>
</feature>
<dbReference type="Gene3D" id="3.10.450.40">
    <property type="match status" value="1"/>
</dbReference>
<dbReference type="PANTHER" id="PTHR33794:SF1">
    <property type="entry name" value="BACILLOLYSIN"/>
    <property type="match status" value="1"/>
</dbReference>
<evidence type="ECO:0000256" key="1">
    <source>
        <dbReference type="ARBA" id="ARBA00022670"/>
    </source>
</evidence>
<dbReference type="Pfam" id="PF07504">
    <property type="entry name" value="FTP"/>
    <property type="match status" value="1"/>
</dbReference>
<evidence type="ECO:0000256" key="6">
    <source>
        <dbReference type="ARBA" id="ARBA00023049"/>
    </source>
</evidence>
<feature type="signal peptide" evidence="7">
    <location>
        <begin position="1"/>
        <end position="22"/>
    </location>
</feature>
<keyword evidence="3 7" id="KW-0732">Signal</keyword>
<dbReference type="InterPro" id="IPR027268">
    <property type="entry name" value="Peptidase_M4/M1_CTD_sf"/>
</dbReference>
<gene>
    <name evidence="9" type="ORF">J6I44_10995</name>
</gene>
<feature type="domain" description="FTP" evidence="8">
    <location>
        <begin position="129"/>
        <end position="166"/>
    </location>
</feature>
<evidence type="ECO:0000256" key="3">
    <source>
        <dbReference type="ARBA" id="ARBA00022729"/>
    </source>
</evidence>
<evidence type="ECO:0000256" key="5">
    <source>
        <dbReference type="ARBA" id="ARBA00022833"/>
    </source>
</evidence>
<protein>
    <submittedName>
        <fullName evidence="9">M36 family metallopeptidase</fullName>
    </submittedName>
</protein>
<proteinExistence type="predicted"/>
<dbReference type="SUPFAM" id="SSF55486">
    <property type="entry name" value="Metalloproteases ('zincins'), catalytic domain"/>
    <property type="match status" value="1"/>
</dbReference>
<keyword evidence="4" id="KW-0378">Hydrolase</keyword>
<sequence>MKRIISLYTLLLFLLVSCDSTVSDLNSDQLSSSRSEKVAQISPGTPPIVADSIRKAVWQQFTTQNGSDWQIRWDKDTGRAASIFSGVTQETYSGDAKQAARSFISRYGVLFGMSNIDKLEYKKMRRHRGVRHVTFQQTVENIPVYEAEFKVHLRQDGRVDMVNGTYYPDIEVSTSPSVTKSQAIRTAEEDFNIENSTALETTSELIVYPEDDQFYLAWKLTLFSEQPAINYFYIVDAHSGQVLYRLNQLTNITGVGDVYSTHPGLSSVGQGLFYRLTGNERLQGTYAHIVNDASAEAQSSIHSFKYGTGSTHFDEANLYFHIDNFRHNFIENIDDGSLGFTQIRAHAHTPIQDINDDGYLDPNAWFNRSNQNLYFNDAYAPLGTEDFAKEDKVIYHEYGHAVIFDIESGIRSEFSEEGAISEGAPDYWAGSFTVRSIIGDYAFPPLAQRDMANPEIDSYLDYQNRQDYPNVDSHDGGEFFSAILWDLRNTISASDVDFLVYDALYRVTGDPNFLGFRDAMIAADEAAFNGENKYDIQDTFAEWGVGEPAPLYTSISGPVIIDAGETETYTASSSRGSGSYSYVWYEKPIGSSNWSNIGTGSSISMTGTEDIELKVEATDNQNSDKTGVALMLVKVNGGDKPDPF</sequence>
<name>A0ABT3PN75_9BACT</name>
<keyword evidence="6" id="KW-0482">Metalloprotease</keyword>
<evidence type="ECO:0000256" key="7">
    <source>
        <dbReference type="SAM" id="SignalP"/>
    </source>
</evidence>